<keyword evidence="2" id="KW-1185">Reference proteome</keyword>
<dbReference type="GeneID" id="73346446"/>
<dbReference type="KEGG" id="clup:CLUP02_12472"/>
<accession>A0A9Q8T0Z4</accession>
<dbReference type="AlphaFoldDB" id="A0A9Q8T0Z4"/>
<name>A0A9Q8T0Z4_9PEZI</name>
<proteinExistence type="predicted"/>
<reference evidence="1" key="1">
    <citation type="journal article" date="2021" name="Mol. Plant Microbe Interact.">
        <title>Complete Genome Sequence of the Plant-Pathogenic Fungus Colletotrichum lupini.</title>
        <authorList>
            <person name="Baroncelli R."/>
            <person name="Pensec F."/>
            <person name="Da Lio D."/>
            <person name="Boufleur T."/>
            <person name="Vicente I."/>
            <person name="Sarrocco S."/>
            <person name="Picot A."/>
            <person name="Baraldi E."/>
            <person name="Sukno S."/>
            <person name="Thon M."/>
            <person name="Le Floch G."/>
        </authorList>
    </citation>
    <scope>NUCLEOTIDE SEQUENCE</scope>
    <source>
        <strain evidence="1">IMI 504893</strain>
    </source>
</reference>
<evidence type="ECO:0000313" key="2">
    <source>
        <dbReference type="Proteomes" id="UP000830671"/>
    </source>
</evidence>
<dbReference type="RefSeq" id="XP_049148581.1">
    <property type="nucleotide sequence ID" value="XM_049291436.1"/>
</dbReference>
<sequence>MAILEMANPLICRELTKYLSNTVVSASSPQSAWTEDKMLFSRLGLTRLFSSSSLSKSYQDERFPAMLIGNATRVQLFRPATYWHMVRPFFTTGGSAYVSSGKQTTRFVGS</sequence>
<gene>
    <name evidence="1" type="ORF">CLUP02_12472</name>
</gene>
<dbReference type="EMBL" id="CP019478">
    <property type="protein sequence ID" value="UQC86970.1"/>
    <property type="molecule type" value="Genomic_DNA"/>
</dbReference>
<organism evidence="1 2">
    <name type="scientific">Colletotrichum lupini</name>
    <dbReference type="NCBI Taxonomy" id="145971"/>
    <lineage>
        <taxon>Eukaryota</taxon>
        <taxon>Fungi</taxon>
        <taxon>Dikarya</taxon>
        <taxon>Ascomycota</taxon>
        <taxon>Pezizomycotina</taxon>
        <taxon>Sordariomycetes</taxon>
        <taxon>Hypocreomycetidae</taxon>
        <taxon>Glomerellales</taxon>
        <taxon>Glomerellaceae</taxon>
        <taxon>Colletotrichum</taxon>
        <taxon>Colletotrichum acutatum species complex</taxon>
    </lineage>
</organism>
<protein>
    <submittedName>
        <fullName evidence="1">Uncharacterized protein</fullName>
    </submittedName>
</protein>
<evidence type="ECO:0000313" key="1">
    <source>
        <dbReference type="EMBL" id="UQC86970.1"/>
    </source>
</evidence>
<dbReference type="Proteomes" id="UP000830671">
    <property type="component" value="Chromosome 6"/>
</dbReference>